<dbReference type="GO" id="GO:0019441">
    <property type="term" value="P:L-tryptophan catabolic process to kynurenine"/>
    <property type="evidence" value="ECO:0007669"/>
    <property type="project" value="InterPro"/>
</dbReference>
<organism evidence="2 3">
    <name type="scientific">Penicillium arizonense</name>
    <dbReference type="NCBI Taxonomy" id="1835702"/>
    <lineage>
        <taxon>Eukaryota</taxon>
        <taxon>Fungi</taxon>
        <taxon>Dikarya</taxon>
        <taxon>Ascomycota</taxon>
        <taxon>Pezizomycotina</taxon>
        <taxon>Eurotiomycetes</taxon>
        <taxon>Eurotiomycetidae</taxon>
        <taxon>Eurotiales</taxon>
        <taxon>Aspergillaceae</taxon>
        <taxon>Penicillium</taxon>
    </lineage>
</organism>
<dbReference type="GeneID" id="34574671"/>
<evidence type="ECO:0008006" key="4">
    <source>
        <dbReference type="Google" id="ProtNLM"/>
    </source>
</evidence>
<dbReference type="PANTHER" id="PTHR34861">
    <property type="match status" value="1"/>
</dbReference>
<proteinExistence type="inferred from homology"/>
<dbReference type="PANTHER" id="PTHR34861:SF11">
    <property type="entry name" value="CYCLASE"/>
    <property type="match status" value="1"/>
</dbReference>
<keyword evidence="3" id="KW-1185">Reference proteome</keyword>
<reference evidence="2 3" key="1">
    <citation type="journal article" date="2016" name="Sci. Rep.">
        <title>Penicillium arizonense, a new, genome sequenced fungal species, reveals a high chemical diversity in secreted metabolites.</title>
        <authorList>
            <person name="Grijseels S."/>
            <person name="Nielsen J.C."/>
            <person name="Randelovic M."/>
            <person name="Nielsen J."/>
            <person name="Nielsen K.F."/>
            <person name="Workman M."/>
            <person name="Frisvad J.C."/>
        </authorList>
    </citation>
    <scope>NUCLEOTIDE SEQUENCE [LARGE SCALE GENOMIC DNA]</scope>
    <source>
        <strain evidence="2 3">CBS 141311</strain>
    </source>
</reference>
<dbReference type="GO" id="GO:0004061">
    <property type="term" value="F:arylformamidase activity"/>
    <property type="evidence" value="ECO:0007669"/>
    <property type="project" value="InterPro"/>
</dbReference>
<dbReference type="InterPro" id="IPR007325">
    <property type="entry name" value="KFase/CYL"/>
</dbReference>
<dbReference type="Gene3D" id="3.50.30.50">
    <property type="entry name" value="Putative cyclase"/>
    <property type="match status" value="1"/>
</dbReference>
<dbReference type="Proteomes" id="UP000177622">
    <property type="component" value="Unassembled WGS sequence"/>
</dbReference>
<dbReference type="InterPro" id="IPR037175">
    <property type="entry name" value="KFase_sf"/>
</dbReference>
<evidence type="ECO:0000313" key="2">
    <source>
        <dbReference type="EMBL" id="OGE54886.1"/>
    </source>
</evidence>
<dbReference type="RefSeq" id="XP_022490316.1">
    <property type="nucleotide sequence ID" value="XM_022629937.1"/>
</dbReference>
<evidence type="ECO:0000256" key="1">
    <source>
        <dbReference type="ARBA" id="ARBA00007865"/>
    </source>
</evidence>
<dbReference type="AlphaFoldDB" id="A0A1F5LP67"/>
<sequence length="328" mass="37075">MFNSRPRFEDLPLREGDPPWSAWGLYGPDDELGTLNLLSAQTVLKASEEIRTGRRFGLDLPIDYLTAPSHGRTALSHTVIWKAPRAVHDDEIAFNTQISTQWDGLRHIGYAREGLWYNGVRQPHISGEDGERTTTLGIHAWAKQGIVGRGVLVDYYHWRMKQHKPFDTQVAHEITLDEIIACAKDQNLEFQPGDILFIRSGWRVGYERRTVEEKLQWSTDSPTWIGVEASLRMVKWLWNTGFSACAGDAPAWECLLNGQPPVPDEAMKGYISHEIMIAGWGMPIGEYFDLEELSAECHRQSRSLASHSGPTASKLAVNVWQQIDLSPQ</sequence>
<dbReference type="OrthoDB" id="5396at2759"/>
<dbReference type="EMBL" id="LXJU01000005">
    <property type="protein sequence ID" value="OGE54886.1"/>
    <property type="molecule type" value="Genomic_DNA"/>
</dbReference>
<comment type="similarity">
    <text evidence="1">Belongs to the Cyclase 1 superfamily.</text>
</comment>
<dbReference type="SUPFAM" id="SSF102198">
    <property type="entry name" value="Putative cyclase"/>
    <property type="match status" value="1"/>
</dbReference>
<accession>A0A1F5LP67</accession>
<protein>
    <recommendedName>
        <fullName evidence="4">Cyclase</fullName>
    </recommendedName>
</protein>
<gene>
    <name evidence="2" type="ORF">PENARI_c005G09133</name>
</gene>
<name>A0A1F5LP67_PENAI</name>
<evidence type="ECO:0000313" key="3">
    <source>
        <dbReference type="Proteomes" id="UP000177622"/>
    </source>
</evidence>
<comment type="caution">
    <text evidence="2">The sequence shown here is derived from an EMBL/GenBank/DDBJ whole genome shotgun (WGS) entry which is preliminary data.</text>
</comment>
<dbReference type="Pfam" id="PF04199">
    <property type="entry name" value="Cyclase"/>
    <property type="match status" value="1"/>
</dbReference>